<dbReference type="OrthoDB" id="6115415at2"/>
<protein>
    <recommendedName>
        <fullName evidence="1">DUF6969 domain-containing protein</fullName>
    </recommendedName>
</protein>
<dbReference type="AlphaFoldDB" id="Q11BS0"/>
<dbReference type="eggNOG" id="ENOG502ZCN0">
    <property type="taxonomic scope" value="Bacteria"/>
</dbReference>
<gene>
    <name evidence="2" type="ordered locus">Meso_3787</name>
</gene>
<dbReference type="STRING" id="266779.Meso_3787"/>
<dbReference type="EMBL" id="CP000390">
    <property type="protein sequence ID" value="ABG65155.1"/>
    <property type="molecule type" value="Genomic_DNA"/>
</dbReference>
<name>Q11BS0_CHESB</name>
<dbReference type="Pfam" id="PF22308">
    <property type="entry name" value="DUF6969"/>
    <property type="match status" value="1"/>
</dbReference>
<accession>Q11BS0</accession>
<sequence length="202" mass="22793">MAESAEEVALREIVFCEGLLAKGGLNVLTETFRDTSQITAWEHYPPGDVYDPASGAQWFYHCHPVEEGTVEHGHFHCFLRPQGLDGPIHHLAAVGVDAYGRILRLFTVNQWVVGDDWLDAEGTIPLLPRFNIEMPRPSYLVNRWLTAIFAAYEQKIAGLIRERDKVLAAHRPLEGIETRQDRTLEVTSEFKFPELPQSTGLA</sequence>
<feature type="domain" description="DUF6969" evidence="1">
    <location>
        <begin position="9"/>
        <end position="191"/>
    </location>
</feature>
<dbReference type="InterPro" id="IPR054242">
    <property type="entry name" value="DUF6969"/>
</dbReference>
<proteinExistence type="predicted"/>
<evidence type="ECO:0000259" key="1">
    <source>
        <dbReference type="Pfam" id="PF22308"/>
    </source>
</evidence>
<reference evidence="2" key="1">
    <citation type="submission" date="2006-06" db="EMBL/GenBank/DDBJ databases">
        <title>Complete sequence of chromosome of Chelativorans sp. BNC1.</title>
        <authorList>
            <consortium name="US DOE Joint Genome Institute"/>
            <person name="Copeland A."/>
            <person name="Lucas S."/>
            <person name="Lapidus A."/>
            <person name="Barry K."/>
            <person name="Detter J.C."/>
            <person name="Glavina del Rio T."/>
            <person name="Hammon N."/>
            <person name="Israni S."/>
            <person name="Dalin E."/>
            <person name="Tice H."/>
            <person name="Pitluck S."/>
            <person name="Chertkov O."/>
            <person name="Brettin T."/>
            <person name="Bruce D."/>
            <person name="Han C."/>
            <person name="Tapia R."/>
            <person name="Gilna P."/>
            <person name="Schmutz J."/>
            <person name="Larimer F."/>
            <person name="Land M."/>
            <person name="Hauser L."/>
            <person name="Kyrpides N."/>
            <person name="Mikhailova N."/>
            <person name="Richardson P."/>
        </authorList>
    </citation>
    <scope>NUCLEOTIDE SEQUENCE</scope>
    <source>
        <strain evidence="2">BNC1</strain>
    </source>
</reference>
<evidence type="ECO:0000313" key="2">
    <source>
        <dbReference type="EMBL" id="ABG65155.1"/>
    </source>
</evidence>
<dbReference type="KEGG" id="mes:Meso_3787"/>
<organism evidence="2">
    <name type="scientific">Chelativorans sp. (strain BNC1)</name>
    <dbReference type="NCBI Taxonomy" id="266779"/>
    <lineage>
        <taxon>Bacteria</taxon>
        <taxon>Pseudomonadati</taxon>
        <taxon>Pseudomonadota</taxon>
        <taxon>Alphaproteobacteria</taxon>
        <taxon>Hyphomicrobiales</taxon>
        <taxon>Phyllobacteriaceae</taxon>
        <taxon>Chelativorans</taxon>
    </lineage>
</organism>
<dbReference type="HOGENOM" id="CLU_076065_2_0_5"/>